<gene>
    <name evidence="3" type="ORF">SO694_00006171</name>
</gene>
<dbReference type="CDD" id="cd00118">
    <property type="entry name" value="LysM"/>
    <property type="match status" value="1"/>
</dbReference>
<dbReference type="Proteomes" id="UP001363151">
    <property type="component" value="Unassembled WGS sequence"/>
</dbReference>
<accession>A0ABR1GAM7</accession>
<evidence type="ECO:0000259" key="2">
    <source>
        <dbReference type="PROSITE" id="PS51782"/>
    </source>
</evidence>
<keyword evidence="4" id="KW-1185">Reference proteome</keyword>
<feature type="compositionally biased region" description="Basic residues" evidence="1">
    <location>
        <begin position="124"/>
        <end position="134"/>
    </location>
</feature>
<name>A0ABR1GAM7_AURAN</name>
<evidence type="ECO:0000313" key="4">
    <source>
        <dbReference type="Proteomes" id="UP001363151"/>
    </source>
</evidence>
<feature type="domain" description="LysM" evidence="2">
    <location>
        <begin position="31"/>
        <end position="75"/>
    </location>
</feature>
<comment type="caution">
    <text evidence="3">The sequence shown here is derived from an EMBL/GenBank/DDBJ whole genome shotgun (WGS) entry which is preliminary data.</text>
</comment>
<reference evidence="3 4" key="1">
    <citation type="submission" date="2024-03" db="EMBL/GenBank/DDBJ databases">
        <title>Aureococcus anophagefferens CCMP1851 and Kratosvirus quantuckense: Draft genome of a second virus-susceptible host strain in the model system.</title>
        <authorList>
            <person name="Chase E."/>
            <person name="Truchon A.R."/>
            <person name="Schepens W."/>
            <person name="Wilhelm S.W."/>
        </authorList>
    </citation>
    <scope>NUCLEOTIDE SEQUENCE [LARGE SCALE GENOMIC DNA]</scope>
    <source>
        <strain evidence="3 4">CCMP1851</strain>
    </source>
</reference>
<protein>
    <recommendedName>
        <fullName evidence="2">LysM domain-containing protein</fullName>
    </recommendedName>
</protein>
<sequence length="298" mass="31671">MTEEQHQSSSSLDSSGAFDAGAAQDFAGEAREHVVVPGDTLAGLCLKYAVSARALRTLNKLDGDNAQTRRRRRYAAARARRRDALPLEDCVARLEARDWDFGACVAAHEAENDPFSPAAFRPAPPRRRQGRRARGAPAVALSPDGRAARKVVVHLDLARGLYDIGVLASMDLEIPAAALRGADLCVEFELFAPNELLPDSPLGKTQPLPLSRFADGALHTVMIEPRGELTLSLTAPDHVPRDVVRAVAVGAGHDAPGAPGLATIPLVEARAVNVAGERVPGPPPRYEATACCLATPLR</sequence>
<dbReference type="Gene3D" id="3.10.350.10">
    <property type="entry name" value="LysM domain"/>
    <property type="match status" value="1"/>
</dbReference>
<dbReference type="PROSITE" id="PS51782">
    <property type="entry name" value="LYSM"/>
    <property type="match status" value="1"/>
</dbReference>
<proteinExistence type="predicted"/>
<dbReference type="InterPro" id="IPR018392">
    <property type="entry name" value="LysM"/>
</dbReference>
<dbReference type="Pfam" id="PF01476">
    <property type="entry name" value="LysM"/>
    <property type="match status" value="1"/>
</dbReference>
<feature type="region of interest" description="Disordered" evidence="1">
    <location>
        <begin position="115"/>
        <end position="139"/>
    </location>
</feature>
<evidence type="ECO:0000313" key="3">
    <source>
        <dbReference type="EMBL" id="KAK7250072.1"/>
    </source>
</evidence>
<dbReference type="InterPro" id="IPR036779">
    <property type="entry name" value="LysM_dom_sf"/>
</dbReference>
<dbReference type="EMBL" id="JBBJCI010000038">
    <property type="protein sequence ID" value="KAK7250072.1"/>
    <property type="molecule type" value="Genomic_DNA"/>
</dbReference>
<evidence type="ECO:0000256" key="1">
    <source>
        <dbReference type="SAM" id="MobiDB-lite"/>
    </source>
</evidence>
<organism evidence="3 4">
    <name type="scientific">Aureococcus anophagefferens</name>
    <name type="common">Harmful bloom alga</name>
    <dbReference type="NCBI Taxonomy" id="44056"/>
    <lineage>
        <taxon>Eukaryota</taxon>
        <taxon>Sar</taxon>
        <taxon>Stramenopiles</taxon>
        <taxon>Ochrophyta</taxon>
        <taxon>Pelagophyceae</taxon>
        <taxon>Pelagomonadales</taxon>
        <taxon>Pelagomonadaceae</taxon>
        <taxon>Aureococcus</taxon>
    </lineage>
</organism>